<evidence type="ECO:0000313" key="2">
    <source>
        <dbReference type="EMBL" id="AIU70899.1"/>
    </source>
</evidence>
<dbReference type="STRING" id="1505907.TEU_11500"/>
<name>A0A097QWN0_9EURY</name>
<dbReference type="Proteomes" id="UP000029980">
    <property type="component" value="Chromosome"/>
</dbReference>
<accession>A0A097QWN0</accession>
<feature type="transmembrane region" description="Helical" evidence="1">
    <location>
        <begin position="156"/>
        <end position="176"/>
    </location>
</feature>
<organism evidence="2 3">
    <name type="scientific">Thermococcus eurythermalis</name>
    <dbReference type="NCBI Taxonomy" id="1505907"/>
    <lineage>
        <taxon>Archaea</taxon>
        <taxon>Methanobacteriati</taxon>
        <taxon>Methanobacteriota</taxon>
        <taxon>Thermococci</taxon>
        <taxon>Thermococcales</taxon>
        <taxon>Thermococcaceae</taxon>
        <taxon>Thermococcus</taxon>
    </lineage>
</organism>
<evidence type="ECO:0000313" key="3">
    <source>
        <dbReference type="Proteomes" id="UP000029980"/>
    </source>
</evidence>
<dbReference type="OrthoDB" id="101388at2157"/>
<dbReference type="RefSeq" id="WP_050003859.1">
    <property type="nucleotide sequence ID" value="NZ_CP008887.1"/>
</dbReference>
<dbReference type="EMBL" id="CP008887">
    <property type="protein sequence ID" value="AIU70899.1"/>
    <property type="molecule type" value="Genomic_DNA"/>
</dbReference>
<protein>
    <submittedName>
        <fullName evidence="2">Uncharacterized protein</fullName>
    </submittedName>
</protein>
<keyword evidence="1" id="KW-0812">Transmembrane</keyword>
<feature type="transmembrane region" description="Helical" evidence="1">
    <location>
        <begin position="123"/>
        <end position="149"/>
    </location>
</feature>
<dbReference type="KEGG" id="teu:TEU_11500"/>
<keyword evidence="1" id="KW-0472">Membrane</keyword>
<proteinExistence type="predicted"/>
<dbReference type="HOGENOM" id="CLU_1243088_0_0_2"/>
<sequence>MKLTFTQLREEVKYTAKHIGLNLISIPWVTATIYWLSGWFPVSSGTIVGLSSISLAIMFPLFFSGAVFREKLLGIHELLLSLPFPPTRLFILKTLAGFVIEVIGVLLGSFVGLLLAWHSGVHVPLTIMLSGLLISRPLLFTFTFFVILTTLLFQSAWFNAVKVAVGFVAFIVPLYVPRYFENVLSLKLALVMSLILSAGISIISILIVRSLGDGLVERMVLM</sequence>
<keyword evidence="3" id="KW-1185">Reference proteome</keyword>
<dbReference type="AlphaFoldDB" id="A0A097QWN0"/>
<evidence type="ECO:0000256" key="1">
    <source>
        <dbReference type="SAM" id="Phobius"/>
    </source>
</evidence>
<reference evidence="2 3" key="1">
    <citation type="journal article" date="2015" name="Int. J. Syst. Evol. Microbiol.">
        <title>Thermococcus eurythermalis sp. nov., a conditional piezophilic hyperthermophilic archaeon with a wide temperature range isolated from an oil-immersed chimney in the Guaymas Basin.</title>
        <authorList>
            <person name="Zhao W."/>
            <person name="Zeng X."/>
            <person name="Xiao X."/>
        </authorList>
    </citation>
    <scope>NUCLEOTIDE SEQUENCE [LARGE SCALE GENOMIC DNA]</scope>
    <source>
        <strain evidence="2 3">A501</strain>
    </source>
</reference>
<feature type="transmembrane region" description="Helical" evidence="1">
    <location>
        <begin position="21"/>
        <end position="40"/>
    </location>
</feature>
<dbReference type="GeneID" id="25154052"/>
<gene>
    <name evidence="2" type="ORF">TEU_11500</name>
</gene>
<feature type="transmembrane region" description="Helical" evidence="1">
    <location>
        <begin position="46"/>
        <end position="68"/>
    </location>
</feature>
<keyword evidence="1" id="KW-1133">Transmembrane helix</keyword>
<feature type="transmembrane region" description="Helical" evidence="1">
    <location>
        <begin position="188"/>
        <end position="212"/>
    </location>
</feature>
<feature type="transmembrane region" description="Helical" evidence="1">
    <location>
        <begin position="89"/>
        <end position="117"/>
    </location>
</feature>